<feature type="domain" description="Tf2-1-like SH3-like" evidence="1">
    <location>
        <begin position="91"/>
        <end position="150"/>
    </location>
</feature>
<dbReference type="AlphaFoldDB" id="A0A218WI22"/>
<evidence type="ECO:0000313" key="3">
    <source>
        <dbReference type="Proteomes" id="UP000197138"/>
    </source>
</evidence>
<reference evidence="3" key="1">
    <citation type="journal article" date="2017" name="Plant J.">
        <title>The pomegranate (Punica granatum L.) genome and the genomics of punicalagin biosynthesis.</title>
        <authorList>
            <person name="Qin G."/>
            <person name="Xu C."/>
            <person name="Ming R."/>
            <person name="Tang H."/>
            <person name="Guyot R."/>
            <person name="Kramer E.M."/>
            <person name="Hu Y."/>
            <person name="Yi X."/>
            <person name="Qi Y."/>
            <person name="Xu X."/>
            <person name="Gao Z."/>
            <person name="Pan H."/>
            <person name="Jian J."/>
            <person name="Tian Y."/>
            <person name="Yue Z."/>
            <person name="Xu Y."/>
        </authorList>
    </citation>
    <scope>NUCLEOTIDE SEQUENCE [LARGE SCALE GENOMIC DNA]</scope>
    <source>
        <strain evidence="3">cv. Dabenzi</strain>
    </source>
</reference>
<evidence type="ECO:0000259" key="1">
    <source>
        <dbReference type="Pfam" id="PF24626"/>
    </source>
</evidence>
<dbReference type="Proteomes" id="UP000197138">
    <property type="component" value="Unassembled WGS sequence"/>
</dbReference>
<gene>
    <name evidence="2" type="ORF">CDL15_Pgr018041</name>
</gene>
<dbReference type="PANTHER" id="PTHR35046:SF26">
    <property type="entry name" value="RNA-DIRECTED DNA POLYMERASE"/>
    <property type="match status" value="1"/>
</dbReference>
<comment type="caution">
    <text evidence="2">The sequence shown here is derived from an EMBL/GenBank/DDBJ whole genome shotgun (WGS) entry which is preliminary data.</text>
</comment>
<organism evidence="2 3">
    <name type="scientific">Punica granatum</name>
    <name type="common">Pomegranate</name>
    <dbReference type="NCBI Taxonomy" id="22663"/>
    <lineage>
        <taxon>Eukaryota</taxon>
        <taxon>Viridiplantae</taxon>
        <taxon>Streptophyta</taxon>
        <taxon>Embryophyta</taxon>
        <taxon>Tracheophyta</taxon>
        <taxon>Spermatophyta</taxon>
        <taxon>Magnoliopsida</taxon>
        <taxon>eudicotyledons</taxon>
        <taxon>Gunneridae</taxon>
        <taxon>Pentapetalae</taxon>
        <taxon>rosids</taxon>
        <taxon>malvids</taxon>
        <taxon>Myrtales</taxon>
        <taxon>Lythraceae</taxon>
        <taxon>Punica</taxon>
    </lineage>
</organism>
<evidence type="ECO:0000313" key="2">
    <source>
        <dbReference type="EMBL" id="OWM72158.1"/>
    </source>
</evidence>
<dbReference type="Pfam" id="PF24626">
    <property type="entry name" value="SH3_Tf2-1"/>
    <property type="match status" value="1"/>
</dbReference>
<protein>
    <recommendedName>
        <fullName evidence="1">Tf2-1-like SH3-like domain-containing protein</fullName>
    </recommendedName>
</protein>
<dbReference type="PANTHER" id="PTHR35046">
    <property type="entry name" value="ZINC KNUCKLE (CCHC-TYPE) FAMILY PROTEIN"/>
    <property type="match status" value="1"/>
</dbReference>
<name>A0A218WI22_PUNGR</name>
<sequence>MGFCFGSEFAYNNEVRSSIGRSPFSVVYIKPPRHALDLLKLPKTHGVSVATRNMANQWHKVHGEVKKPEQANAKYKHAPDLHRRKQLFEVGDEVMLFLRKERFPLGTYGKLQPKKYGPYKILCKINDNAYVVDLPSSLGISKTFEVADIYPSYSSQEPLFADITQNSSSRSFRVGVNDVEQKVDDFMDRWDRRKVKTRL</sequence>
<dbReference type="InterPro" id="IPR056924">
    <property type="entry name" value="SH3_Tf2-1"/>
</dbReference>
<dbReference type="EMBL" id="MTKT01004293">
    <property type="protein sequence ID" value="OWM72158.1"/>
    <property type="molecule type" value="Genomic_DNA"/>
</dbReference>
<proteinExistence type="predicted"/>
<accession>A0A218WI22</accession>